<proteinExistence type="predicted"/>
<evidence type="ECO:0000259" key="4">
    <source>
        <dbReference type="PROSITE" id="PS50002"/>
    </source>
</evidence>
<dbReference type="GO" id="GO:0071933">
    <property type="term" value="F:Arp2/3 complex binding"/>
    <property type="evidence" value="ECO:0007669"/>
    <property type="project" value="TreeGrafter"/>
</dbReference>
<dbReference type="Pfam" id="PF00018">
    <property type="entry name" value="SH3_1"/>
    <property type="match status" value="1"/>
</dbReference>
<dbReference type="PANTHER" id="PTHR13357">
    <property type="entry name" value="SH3 ADAPTER PROTEIN SPIN90 NCK INTERACTING PROTEIN WITH SH3 DOMAIN"/>
    <property type="match status" value="1"/>
</dbReference>
<dbReference type="InterPro" id="IPR001452">
    <property type="entry name" value="SH3_domain"/>
</dbReference>
<dbReference type="EMBL" id="JAODUO010000339">
    <property type="protein sequence ID" value="KAK2182728.1"/>
    <property type="molecule type" value="Genomic_DNA"/>
</dbReference>
<feature type="compositionally biased region" description="Basic and acidic residues" evidence="3">
    <location>
        <begin position="107"/>
        <end position="117"/>
    </location>
</feature>
<feature type="region of interest" description="Disordered" evidence="3">
    <location>
        <begin position="93"/>
        <end position="207"/>
    </location>
</feature>
<comment type="caution">
    <text evidence="5">The sequence shown here is derived from an EMBL/GenBank/DDBJ whole genome shotgun (WGS) entry which is preliminary data.</text>
</comment>
<evidence type="ECO:0000256" key="3">
    <source>
        <dbReference type="SAM" id="MobiDB-lite"/>
    </source>
</evidence>
<evidence type="ECO:0000313" key="6">
    <source>
        <dbReference type="Proteomes" id="UP001209878"/>
    </source>
</evidence>
<feature type="domain" description="SH3" evidence="4">
    <location>
        <begin position="1"/>
        <end position="58"/>
    </location>
</feature>
<reference evidence="5" key="1">
    <citation type="journal article" date="2023" name="Mol. Biol. Evol.">
        <title>Third-Generation Sequencing Reveals the Adaptive Role of the Epigenome in Three Deep-Sea Polychaetes.</title>
        <authorList>
            <person name="Perez M."/>
            <person name="Aroh O."/>
            <person name="Sun Y."/>
            <person name="Lan Y."/>
            <person name="Juniper S.K."/>
            <person name="Young C.R."/>
            <person name="Angers B."/>
            <person name="Qian P.Y."/>
        </authorList>
    </citation>
    <scope>NUCLEOTIDE SEQUENCE</scope>
    <source>
        <strain evidence="5">R07B-5</strain>
    </source>
</reference>
<feature type="compositionally biased region" description="Pro residues" evidence="3">
    <location>
        <begin position="193"/>
        <end position="202"/>
    </location>
</feature>
<dbReference type="SUPFAM" id="SSF50044">
    <property type="entry name" value="SH3-domain"/>
    <property type="match status" value="1"/>
</dbReference>
<dbReference type="PANTHER" id="PTHR13357:SF1">
    <property type="entry name" value="NCK-INTERACTING PROTEIN WITH SH3 DOMAIN"/>
    <property type="match status" value="1"/>
</dbReference>
<dbReference type="InterPro" id="IPR018556">
    <property type="entry name" value="SPIN90/Ldb17_LRD"/>
</dbReference>
<keyword evidence="1 2" id="KW-0728">SH3 domain</keyword>
<dbReference type="SMART" id="SM00326">
    <property type="entry name" value="SH3"/>
    <property type="match status" value="1"/>
</dbReference>
<evidence type="ECO:0000256" key="2">
    <source>
        <dbReference type="PROSITE-ProRule" id="PRU00192"/>
    </source>
</evidence>
<name>A0AAD9L588_RIDPI</name>
<dbReference type="AlphaFoldDB" id="A0AAD9L588"/>
<dbReference type="Proteomes" id="UP001209878">
    <property type="component" value="Unassembled WGS sequence"/>
</dbReference>
<dbReference type="Pfam" id="PF09431">
    <property type="entry name" value="SPIN90_LRD"/>
    <property type="match status" value="1"/>
</dbReference>
<evidence type="ECO:0000313" key="5">
    <source>
        <dbReference type="EMBL" id="KAK2182728.1"/>
    </source>
</evidence>
<sequence>MYRALYAFKSDNPNALGFDAGERFTVIDDKKDSHWWLVQNDRDEVGYVPANYVKRDETPHGEVLLSIDRAVSAIHNMAARKGGVLTQQQTQNLHQLEQHRRSVLKHQQQERLPEKRRSAPVPPGGSDTHQSRSDSLSNEVTTPRMKSREAPPVPCASPSTGRDMGGEHCNSEPATGEISHNKWEPGQESAPTKTPPPNPPSDHPSCAVSHAVAMDTVPPNIAMKMVEEVRRNTQLSYELSHTAVATVLNQLKDNVPCLSQVMTNILHTLIQHKANHETFEGSQDAQKLEMIFRELSACKDDSQQRSWFLHEDEHTITTHLNELLSILSNADPQLCRHVIDRDNYEAVHNLVLYYQMETRVSLRLLLLKVFGALCGLGPTFISELLTSVLPLELARDIQTDMTDLKKLCFSSLVLTMLLSMGEALPVHHYTHLNVDFVKHLLQHIETAGDVGEEIGDIFLNIIFAFNLHFELPKENLVMQALAEVGDVKVFTEKLMLLFNRGADPVRLFEHEPKPPNSVLKLTSDLYSSASTADLLYTNDAKVLIDIVVRQITDLSPGDMMRTEYLSLMLLILQNSSYLEHLHRQEDLHQCFTKIYHEEGRDSDPDRSIVTHVYAQFPQYFHK</sequence>
<dbReference type="GO" id="GO:0006897">
    <property type="term" value="P:endocytosis"/>
    <property type="evidence" value="ECO:0007669"/>
    <property type="project" value="TreeGrafter"/>
</dbReference>
<evidence type="ECO:0000256" key="1">
    <source>
        <dbReference type="ARBA" id="ARBA00022443"/>
    </source>
</evidence>
<organism evidence="5 6">
    <name type="scientific">Ridgeia piscesae</name>
    <name type="common">Tubeworm</name>
    <dbReference type="NCBI Taxonomy" id="27915"/>
    <lineage>
        <taxon>Eukaryota</taxon>
        <taxon>Metazoa</taxon>
        <taxon>Spiralia</taxon>
        <taxon>Lophotrochozoa</taxon>
        <taxon>Annelida</taxon>
        <taxon>Polychaeta</taxon>
        <taxon>Sedentaria</taxon>
        <taxon>Canalipalpata</taxon>
        <taxon>Sabellida</taxon>
        <taxon>Siboglinidae</taxon>
        <taxon>Ridgeia</taxon>
    </lineage>
</organism>
<accession>A0AAD9L588</accession>
<dbReference type="PROSITE" id="PS50002">
    <property type="entry name" value="SH3"/>
    <property type="match status" value="1"/>
</dbReference>
<gene>
    <name evidence="5" type="ORF">NP493_340g03079</name>
</gene>
<dbReference type="InterPro" id="IPR030125">
    <property type="entry name" value="SPIN90/Ldb17"/>
</dbReference>
<keyword evidence="6" id="KW-1185">Reference proteome</keyword>
<dbReference type="InterPro" id="IPR036028">
    <property type="entry name" value="SH3-like_dom_sf"/>
</dbReference>
<dbReference type="Gene3D" id="2.30.30.40">
    <property type="entry name" value="SH3 Domains"/>
    <property type="match status" value="1"/>
</dbReference>
<protein>
    <recommendedName>
        <fullName evidence="4">SH3 domain-containing protein</fullName>
    </recommendedName>
</protein>